<dbReference type="Pfam" id="PF19054">
    <property type="entry name" value="DUF5753"/>
    <property type="match status" value="1"/>
</dbReference>
<dbReference type="AlphaFoldDB" id="A0A1H2SPI2"/>
<protein>
    <submittedName>
        <fullName evidence="2">Helix-turn-helix domain-containing protein</fullName>
    </submittedName>
</protein>
<dbReference type="PROSITE" id="PS50943">
    <property type="entry name" value="HTH_CROC1"/>
    <property type="match status" value="1"/>
</dbReference>
<dbReference type="RefSeq" id="WP_093261005.1">
    <property type="nucleotide sequence ID" value="NZ_FNOK01000002.1"/>
</dbReference>
<dbReference type="GO" id="GO:0003677">
    <property type="term" value="F:DNA binding"/>
    <property type="evidence" value="ECO:0007669"/>
    <property type="project" value="InterPro"/>
</dbReference>
<evidence type="ECO:0000313" key="3">
    <source>
        <dbReference type="Proteomes" id="UP000199529"/>
    </source>
</evidence>
<dbReference type="Gene3D" id="1.10.260.40">
    <property type="entry name" value="lambda repressor-like DNA-binding domains"/>
    <property type="match status" value="1"/>
</dbReference>
<dbReference type="Pfam" id="PF13560">
    <property type="entry name" value="HTH_31"/>
    <property type="match status" value="1"/>
</dbReference>
<dbReference type="CDD" id="cd00093">
    <property type="entry name" value="HTH_XRE"/>
    <property type="match status" value="1"/>
</dbReference>
<dbReference type="STRING" id="418495.SAMN05216215_1002288"/>
<evidence type="ECO:0000259" key="1">
    <source>
        <dbReference type="PROSITE" id="PS50943"/>
    </source>
</evidence>
<dbReference type="SMART" id="SM00530">
    <property type="entry name" value="HTH_XRE"/>
    <property type="match status" value="1"/>
</dbReference>
<gene>
    <name evidence="2" type="ORF">SAMN05216215_1002288</name>
</gene>
<organism evidence="2 3">
    <name type="scientific">Saccharopolyspora shandongensis</name>
    <dbReference type="NCBI Taxonomy" id="418495"/>
    <lineage>
        <taxon>Bacteria</taxon>
        <taxon>Bacillati</taxon>
        <taxon>Actinomycetota</taxon>
        <taxon>Actinomycetes</taxon>
        <taxon>Pseudonocardiales</taxon>
        <taxon>Pseudonocardiaceae</taxon>
        <taxon>Saccharopolyspora</taxon>
    </lineage>
</organism>
<dbReference type="InterPro" id="IPR001387">
    <property type="entry name" value="Cro/C1-type_HTH"/>
</dbReference>
<feature type="domain" description="HTH cro/C1-type" evidence="1">
    <location>
        <begin position="18"/>
        <end position="72"/>
    </location>
</feature>
<dbReference type="InterPro" id="IPR043917">
    <property type="entry name" value="DUF5753"/>
</dbReference>
<dbReference type="Proteomes" id="UP000199529">
    <property type="component" value="Unassembled WGS sequence"/>
</dbReference>
<accession>A0A1H2SPI2</accession>
<keyword evidence="3" id="KW-1185">Reference proteome</keyword>
<dbReference type="SUPFAM" id="SSF47413">
    <property type="entry name" value="lambda repressor-like DNA-binding domains"/>
    <property type="match status" value="1"/>
</dbReference>
<dbReference type="EMBL" id="FNOK01000002">
    <property type="protein sequence ID" value="SDW33563.1"/>
    <property type="molecule type" value="Genomic_DNA"/>
</dbReference>
<name>A0A1H2SPI2_9PSEU</name>
<reference evidence="3" key="1">
    <citation type="submission" date="2016-10" db="EMBL/GenBank/DDBJ databases">
        <authorList>
            <person name="Varghese N."/>
            <person name="Submissions S."/>
        </authorList>
    </citation>
    <scope>NUCLEOTIDE SEQUENCE [LARGE SCALE GENOMIC DNA]</scope>
    <source>
        <strain evidence="3">CGMCC 4.3530</strain>
    </source>
</reference>
<dbReference type="OrthoDB" id="2991476at2"/>
<sequence>MPGTSSGSPRARALGAELREARQRQNLSVRELARRLGTSHTLISRYETGARLPRPEDVASILQELGVTGENRERALDLARQAGDPNWLALGNSGSGRPLASYIDFERSATEIIDVAPLLIPGLLQTADYARVAMTGSRSGEAETRLMLRLARREILTRRNPVKLHALICEDALRRPFGGQQVQHEQLLHLGTMAEMANVDIQVLPARETLWNASLVGPFVYLSFPKALPIVHLEHYRSSVFLYDKKLVADYQRAADELREQALSSDASLQLIKALAAEIGETR</sequence>
<dbReference type="InterPro" id="IPR010982">
    <property type="entry name" value="Lambda_DNA-bd_dom_sf"/>
</dbReference>
<evidence type="ECO:0000313" key="2">
    <source>
        <dbReference type="EMBL" id="SDW33563.1"/>
    </source>
</evidence>
<proteinExistence type="predicted"/>